<name>A0A8C4RNC2_ERPCA</name>
<keyword evidence="2" id="KW-1133">Transmembrane helix</keyword>
<dbReference type="GeneTree" id="ENSGT01030000234599"/>
<dbReference type="GO" id="GO:0008289">
    <property type="term" value="F:lipid binding"/>
    <property type="evidence" value="ECO:0007669"/>
    <property type="project" value="InterPro"/>
</dbReference>
<dbReference type="Proteomes" id="UP000694620">
    <property type="component" value="Chromosome 2"/>
</dbReference>
<dbReference type="Pfam" id="PF05461">
    <property type="entry name" value="ApoL"/>
    <property type="match status" value="1"/>
</dbReference>
<dbReference type="GO" id="GO:0016020">
    <property type="term" value="C:membrane"/>
    <property type="evidence" value="ECO:0007669"/>
    <property type="project" value="TreeGrafter"/>
</dbReference>
<keyword evidence="4" id="KW-1185">Reference proteome</keyword>
<reference evidence="3" key="1">
    <citation type="submission" date="2021-06" db="EMBL/GenBank/DDBJ databases">
        <authorList>
            <consortium name="Wellcome Sanger Institute Data Sharing"/>
        </authorList>
    </citation>
    <scope>NUCLEOTIDE SEQUENCE [LARGE SCALE GENOMIC DNA]</scope>
</reference>
<accession>A0A8C4RNC2</accession>
<dbReference type="GO" id="GO:0006869">
    <property type="term" value="P:lipid transport"/>
    <property type="evidence" value="ECO:0007669"/>
    <property type="project" value="InterPro"/>
</dbReference>
<sequence>DCCFMQRKNEFSTRLQHFETCEGVTEFNFYFFSSEYEDTTYDVYKALLLFVRLFGDRAETLQKYIDDLRSIADGVDKFHKGATIASIAGGAVSAAGGITTIVGLILAPFTFGASIIVTAVGLGVATAGGLSSASATISDTVNTSIDRKKVEAIIEGYQKDIKDVAECMDFVNTGIENINQMKSSPEIQNMFQAGCRASKGFANIAEIVRVVQLAQVAGGAVRAVRIAGVATGILAGLFLGLDVFFIAKDSIDLHKGAKTEFATKVREVADELQEGLLQLSKIRDELEISMELELIPY</sequence>
<evidence type="ECO:0000313" key="3">
    <source>
        <dbReference type="Ensembl" id="ENSECRP00000004633.1"/>
    </source>
</evidence>
<evidence type="ECO:0000313" key="4">
    <source>
        <dbReference type="Proteomes" id="UP000694620"/>
    </source>
</evidence>
<keyword evidence="2" id="KW-0812">Transmembrane</keyword>
<dbReference type="GO" id="GO:0042157">
    <property type="term" value="P:lipoprotein metabolic process"/>
    <property type="evidence" value="ECO:0007669"/>
    <property type="project" value="InterPro"/>
</dbReference>
<protein>
    <recommendedName>
        <fullName evidence="5">Apolipoprotein L3</fullName>
    </recommendedName>
</protein>
<evidence type="ECO:0008006" key="5">
    <source>
        <dbReference type="Google" id="ProtNLM"/>
    </source>
</evidence>
<organism evidence="3 4">
    <name type="scientific">Erpetoichthys calabaricus</name>
    <name type="common">Rope fish</name>
    <name type="synonym">Calamoichthys calabaricus</name>
    <dbReference type="NCBI Taxonomy" id="27687"/>
    <lineage>
        <taxon>Eukaryota</taxon>
        <taxon>Metazoa</taxon>
        <taxon>Chordata</taxon>
        <taxon>Craniata</taxon>
        <taxon>Vertebrata</taxon>
        <taxon>Euteleostomi</taxon>
        <taxon>Actinopterygii</taxon>
        <taxon>Polypteriformes</taxon>
        <taxon>Polypteridae</taxon>
        <taxon>Erpetoichthys</taxon>
    </lineage>
</organism>
<evidence type="ECO:0000256" key="1">
    <source>
        <dbReference type="ARBA" id="ARBA00010090"/>
    </source>
</evidence>
<dbReference type="InterPro" id="IPR008405">
    <property type="entry name" value="ApoL"/>
</dbReference>
<dbReference type="PANTHER" id="PTHR14096">
    <property type="entry name" value="APOLIPOPROTEIN L"/>
    <property type="match status" value="1"/>
</dbReference>
<reference evidence="3" key="2">
    <citation type="submission" date="2025-08" db="UniProtKB">
        <authorList>
            <consortium name="Ensembl"/>
        </authorList>
    </citation>
    <scope>IDENTIFICATION</scope>
</reference>
<dbReference type="AlphaFoldDB" id="A0A8C4RNC2"/>
<reference evidence="3" key="3">
    <citation type="submission" date="2025-09" db="UniProtKB">
        <authorList>
            <consortium name="Ensembl"/>
        </authorList>
    </citation>
    <scope>IDENTIFICATION</scope>
</reference>
<dbReference type="GO" id="GO:0005576">
    <property type="term" value="C:extracellular region"/>
    <property type="evidence" value="ECO:0007669"/>
    <property type="project" value="InterPro"/>
</dbReference>
<keyword evidence="2" id="KW-0472">Membrane</keyword>
<comment type="similarity">
    <text evidence="1">Belongs to the apolipoprotein L family.</text>
</comment>
<evidence type="ECO:0000256" key="2">
    <source>
        <dbReference type="SAM" id="Phobius"/>
    </source>
</evidence>
<dbReference type="Ensembl" id="ENSECRT00000004713.1">
    <property type="protein sequence ID" value="ENSECRP00000004633.1"/>
    <property type="gene ID" value="ENSECRG00000003154.1"/>
</dbReference>
<proteinExistence type="inferred from homology"/>
<feature type="transmembrane region" description="Helical" evidence="2">
    <location>
        <begin position="226"/>
        <end position="247"/>
    </location>
</feature>
<dbReference type="PANTHER" id="PTHR14096:SF34">
    <property type="entry name" value="APOLIPOPROTEIN L3-LIKE-RELATED"/>
    <property type="match status" value="1"/>
</dbReference>